<dbReference type="VEuPathDB" id="AmoebaDB:ACA1_371780"/>
<keyword evidence="1" id="KW-1133">Transmembrane helix</keyword>
<feature type="transmembrane region" description="Helical" evidence="1">
    <location>
        <begin position="21"/>
        <end position="45"/>
    </location>
</feature>
<protein>
    <submittedName>
        <fullName evidence="2">Uncharacterized protein</fullName>
    </submittedName>
</protein>
<proteinExistence type="predicted"/>
<organism evidence="2 3">
    <name type="scientific">Acanthamoeba castellanii (strain ATCC 30010 / Neff)</name>
    <dbReference type="NCBI Taxonomy" id="1257118"/>
    <lineage>
        <taxon>Eukaryota</taxon>
        <taxon>Amoebozoa</taxon>
        <taxon>Discosea</taxon>
        <taxon>Longamoebia</taxon>
        <taxon>Centramoebida</taxon>
        <taxon>Acanthamoebidae</taxon>
        <taxon>Acanthamoeba</taxon>
    </lineage>
</organism>
<keyword evidence="1" id="KW-0472">Membrane</keyword>
<dbReference type="RefSeq" id="XP_004340348.1">
    <property type="nucleotide sequence ID" value="XM_004340300.1"/>
</dbReference>
<name>L8H0N2_ACACF</name>
<dbReference type="AlphaFoldDB" id="L8H0N2"/>
<evidence type="ECO:0000313" key="2">
    <source>
        <dbReference type="EMBL" id="ELR18328.1"/>
    </source>
</evidence>
<dbReference type="GeneID" id="14918874"/>
<accession>L8H0N2</accession>
<keyword evidence="3" id="KW-1185">Reference proteome</keyword>
<reference evidence="2 3" key="1">
    <citation type="journal article" date="2013" name="Genome Biol.">
        <title>Genome of Acanthamoeba castellanii highlights extensive lateral gene transfer and early evolution of tyrosine kinase signaling.</title>
        <authorList>
            <person name="Clarke M."/>
            <person name="Lohan A.J."/>
            <person name="Liu B."/>
            <person name="Lagkouvardos I."/>
            <person name="Roy S."/>
            <person name="Zafar N."/>
            <person name="Bertelli C."/>
            <person name="Schilde C."/>
            <person name="Kianianmomeni A."/>
            <person name="Burglin T.R."/>
            <person name="Frech C."/>
            <person name="Turcotte B."/>
            <person name="Kopec K.O."/>
            <person name="Synnott J.M."/>
            <person name="Choo C."/>
            <person name="Paponov I."/>
            <person name="Finkler A."/>
            <person name="Soon Heng Tan C."/>
            <person name="Hutchins A.P."/>
            <person name="Weinmeier T."/>
            <person name="Rattei T."/>
            <person name="Chu J.S."/>
            <person name="Gimenez G."/>
            <person name="Irimia M."/>
            <person name="Rigden D.J."/>
            <person name="Fitzpatrick D.A."/>
            <person name="Lorenzo-Morales J."/>
            <person name="Bateman A."/>
            <person name="Chiu C.H."/>
            <person name="Tang P."/>
            <person name="Hegemann P."/>
            <person name="Fromm H."/>
            <person name="Raoult D."/>
            <person name="Greub G."/>
            <person name="Miranda-Saavedra D."/>
            <person name="Chen N."/>
            <person name="Nash P."/>
            <person name="Ginger M.L."/>
            <person name="Horn M."/>
            <person name="Schaap P."/>
            <person name="Caler L."/>
            <person name="Loftus B."/>
        </authorList>
    </citation>
    <scope>NUCLEOTIDE SEQUENCE [LARGE SCALE GENOMIC DNA]</scope>
    <source>
        <strain evidence="2 3">Neff</strain>
    </source>
</reference>
<dbReference type="Proteomes" id="UP000011083">
    <property type="component" value="Unassembled WGS sequence"/>
</dbReference>
<dbReference type="EMBL" id="KB007960">
    <property type="protein sequence ID" value="ELR18328.1"/>
    <property type="molecule type" value="Genomic_DNA"/>
</dbReference>
<sequence>MCFEDTCGCCYNLCKALLLILLWPFTLIVCLLGVIIFIILLPFYICSKCCCCPGCCLVNCVEDHIVKKMIKLPLLVCLTICASCGSAADRTHDIVK</sequence>
<evidence type="ECO:0000313" key="3">
    <source>
        <dbReference type="Proteomes" id="UP000011083"/>
    </source>
</evidence>
<evidence type="ECO:0000256" key="1">
    <source>
        <dbReference type="SAM" id="Phobius"/>
    </source>
</evidence>
<dbReference type="KEGG" id="acan:ACA1_371780"/>
<keyword evidence="1" id="KW-0812">Transmembrane</keyword>
<gene>
    <name evidence="2" type="ORF">ACA1_371780</name>
</gene>